<dbReference type="EMBL" id="JAFJYH010000112">
    <property type="protein sequence ID" value="KAG4419157.1"/>
    <property type="molecule type" value="Genomic_DNA"/>
</dbReference>
<sequence length="273" mass="30538">MEVEPGEKRKEPCASSPSVDLTQNVDAIKFEEILLAGAVTPLKALSRDADILAIMNSNITIHRLIWTPVAKWHDLKKLSKHNAGLRVAFSEDNATLLCNFVIKTRFPEPAMYLGLDLSSPTLSTKWLTPAGPQVVSLRNSEHKWWSTVIDCLGLQGSEHLYEPAVSFMEPGPALLYGLESGIVMIINDPQTGLVAGAIREDVVMTCLTEMTKPWYVKPKSYGKSLTPRSESGAITWFYDQDPSGREDAVERLEEILERAEDREFLNFEGKDYR</sequence>
<organism evidence="1 2">
    <name type="scientific">Cadophora malorum</name>
    <dbReference type="NCBI Taxonomy" id="108018"/>
    <lineage>
        <taxon>Eukaryota</taxon>
        <taxon>Fungi</taxon>
        <taxon>Dikarya</taxon>
        <taxon>Ascomycota</taxon>
        <taxon>Pezizomycotina</taxon>
        <taxon>Leotiomycetes</taxon>
        <taxon>Helotiales</taxon>
        <taxon>Ploettnerulaceae</taxon>
        <taxon>Cadophora</taxon>
    </lineage>
</organism>
<dbReference type="AlphaFoldDB" id="A0A8H7W8F2"/>
<evidence type="ECO:0000313" key="2">
    <source>
        <dbReference type="Proteomes" id="UP000664132"/>
    </source>
</evidence>
<evidence type="ECO:0000313" key="1">
    <source>
        <dbReference type="EMBL" id="KAG4419157.1"/>
    </source>
</evidence>
<name>A0A8H7W8F2_9HELO</name>
<dbReference type="OrthoDB" id="3524677at2759"/>
<accession>A0A8H7W8F2</accession>
<proteinExistence type="predicted"/>
<gene>
    <name evidence="1" type="ORF">IFR04_007753</name>
</gene>
<comment type="caution">
    <text evidence="1">The sequence shown here is derived from an EMBL/GenBank/DDBJ whole genome shotgun (WGS) entry which is preliminary data.</text>
</comment>
<reference evidence="1" key="1">
    <citation type="submission" date="2021-02" db="EMBL/GenBank/DDBJ databases">
        <title>Genome sequence Cadophora malorum strain M34.</title>
        <authorList>
            <person name="Stefanovic E."/>
            <person name="Vu D."/>
            <person name="Scully C."/>
            <person name="Dijksterhuis J."/>
            <person name="Roader J."/>
            <person name="Houbraken J."/>
        </authorList>
    </citation>
    <scope>NUCLEOTIDE SEQUENCE</scope>
    <source>
        <strain evidence="1">M34</strain>
    </source>
</reference>
<protein>
    <submittedName>
        <fullName evidence="1">Uncharacterized protein</fullName>
    </submittedName>
</protein>
<dbReference type="Proteomes" id="UP000664132">
    <property type="component" value="Unassembled WGS sequence"/>
</dbReference>
<keyword evidence="2" id="KW-1185">Reference proteome</keyword>